<keyword evidence="2" id="KW-0479">Metal-binding</keyword>
<gene>
    <name evidence="5" type="ORF">METZ01_LOCUS322563</name>
</gene>
<dbReference type="Gene3D" id="3.20.20.120">
    <property type="entry name" value="Enolase-like C-terminal domain"/>
    <property type="match status" value="1"/>
</dbReference>
<organism evidence="5">
    <name type="scientific">marine metagenome</name>
    <dbReference type="NCBI Taxonomy" id="408172"/>
    <lineage>
        <taxon>unclassified sequences</taxon>
        <taxon>metagenomes</taxon>
        <taxon>ecological metagenomes</taxon>
    </lineage>
</organism>
<dbReference type="EMBL" id="UINC01105632">
    <property type="protein sequence ID" value="SVC69709.1"/>
    <property type="molecule type" value="Genomic_DNA"/>
</dbReference>
<feature type="domain" description="Enolase C-terminal" evidence="4">
    <location>
        <begin position="1"/>
        <end position="152"/>
    </location>
</feature>
<name>A0A382P8G2_9ZZZZ</name>
<dbReference type="SUPFAM" id="SSF51604">
    <property type="entry name" value="Enolase C-terminal domain-like"/>
    <property type="match status" value="1"/>
</dbReference>
<evidence type="ECO:0000256" key="2">
    <source>
        <dbReference type="ARBA" id="ARBA00022723"/>
    </source>
</evidence>
<evidence type="ECO:0000259" key="4">
    <source>
        <dbReference type="Pfam" id="PF13378"/>
    </source>
</evidence>
<dbReference type="GO" id="GO:0016052">
    <property type="term" value="P:carbohydrate catabolic process"/>
    <property type="evidence" value="ECO:0007669"/>
    <property type="project" value="TreeGrafter"/>
</dbReference>
<protein>
    <recommendedName>
        <fullName evidence="4">Enolase C-terminal domain-containing protein</fullName>
    </recommendedName>
</protein>
<keyword evidence="3" id="KW-0460">Magnesium</keyword>
<sequence length="168" mass="19186">DYGVSHFEEPCPYWEPDWTRQVKDALEIDISGGEQDNDMRVWRHMIDTQVVNIIQPDVCYMGGISRTLEVAKLAHKANLPVTLHAANLSLVTLFSAHIMGSIPNAGKYLEFSIEGLDYYPWQDNIFTPNFEIVNGHLQMPHKAGWGIEINPEWLSQSNYQVSYTGSRF</sequence>
<comment type="cofactor">
    <cofactor evidence="1">
        <name>Mg(2+)</name>
        <dbReference type="ChEBI" id="CHEBI:18420"/>
    </cofactor>
</comment>
<dbReference type="InterPro" id="IPR029065">
    <property type="entry name" value="Enolase_C-like"/>
</dbReference>
<dbReference type="InterPro" id="IPR036849">
    <property type="entry name" value="Enolase-like_C_sf"/>
</dbReference>
<evidence type="ECO:0000256" key="3">
    <source>
        <dbReference type="ARBA" id="ARBA00022842"/>
    </source>
</evidence>
<accession>A0A382P8G2</accession>
<dbReference type="GO" id="GO:0000287">
    <property type="term" value="F:magnesium ion binding"/>
    <property type="evidence" value="ECO:0007669"/>
    <property type="project" value="TreeGrafter"/>
</dbReference>
<evidence type="ECO:0000256" key="1">
    <source>
        <dbReference type="ARBA" id="ARBA00001946"/>
    </source>
</evidence>
<dbReference type="PANTHER" id="PTHR13794">
    <property type="entry name" value="ENOLASE SUPERFAMILY, MANDELATE RACEMASE"/>
    <property type="match status" value="1"/>
</dbReference>
<dbReference type="InterPro" id="IPR046945">
    <property type="entry name" value="RHMD-like"/>
</dbReference>
<reference evidence="5" key="1">
    <citation type="submission" date="2018-05" db="EMBL/GenBank/DDBJ databases">
        <authorList>
            <person name="Lanie J.A."/>
            <person name="Ng W.-L."/>
            <person name="Kazmierczak K.M."/>
            <person name="Andrzejewski T.M."/>
            <person name="Davidsen T.M."/>
            <person name="Wayne K.J."/>
            <person name="Tettelin H."/>
            <person name="Glass J.I."/>
            <person name="Rusch D."/>
            <person name="Podicherti R."/>
            <person name="Tsui H.-C.T."/>
            <person name="Winkler M.E."/>
        </authorList>
    </citation>
    <scope>NUCLEOTIDE SEQUENCE</scope>
</reference>
<evidence type="ECO:0000313" key="5">
    <source>
        <dbReference type="EMBL" id="SVC69709.1"/>
    </source>
</evidence>
<dbReference type="GO" id="GO:0016836">
    <property type="term" value="F:hydro-lyase activity"/>
    <property type="evidence" value="ECO:0007669"/>
    <property type="project" value="TreeGrafter"/>
</dbReference>
<feature type="non-terminal residue" evidence="5">
    <location>
        <position position="1"/>
    </location>
</feature>
<proteinExistence type="predicted"/>
<dbReference type="Pfam" id="PF13378">
    <property type="entry name" value="MR_MLE_C"/>
    <property type="match status" value="1"/>
</dbReference>
<dbReference type="PANTHER" id="PTHR13794:SF58">
    <property type="entry name" value="MITOCHONDRIAL ENOLASE SUPERFAMILY MEMBER 1"/>
    <property type="match status" value="1"/>
</dbReference>
<dbReference type="AlphaFoldDB" id="A0A382P8G2"/>